<reference evidence="11" key="1">
    <citation type="journal article" date="2014" name="Nat. Genet.">
        <title>Genome of the human hookworm Necator americanus.</title>
        <authorList>
            <person name="Tang Y.T."/>
            <person name="Gao X."/>
            <person name="Rosa B.A."/>
            <person name="Abubucker S."/>
            <person name="Hallsworth-Pepin K."/>
            <person name="Martin J."/>
            <person name="Tyagi R."/>
            <person name="Heizer E."/>
            <person name="Zhang X."/>
            <person name="Bhonagiri-Palsikar V."/>
            <person name="Minx P."/>
            <person name="Warren W.C."/>
            <person name="Wang Q."/>
            <person name="Zhan B."/>
            <person name="Hotez P.J."/>
            <person name="Sternberg P.W."/>
            <person name="Dougall A."/>
            <person name="Gaze S.T."/>
            <person name="Mulvenna J."/>
            <person name="Sotillo J."/>
            <person name="Ranganathan S."/>
            <person name="Rabelo E.M."/>
            <person name="Wilson R.K."/>
            <person name="Felgner P.L."/>
            <person name="Bethony J."/>
            <person name="Hawdon J.M."/>
            <person name="Gasser R.B."/>
            <person name="Loukas A."/>
            <person name="Mitreva M."/>
        </authorList>
    </citation>
    <scope>NUCLEOTIDE SEQUENCE [LARGE SCALE GENOMIC DNA]</scope>
</reference>
<dbReference type="GO" id="GO:0005886">
    <property type="term" value="C:plasma membrane"/>
    <property type="evidence" value="ECO:0007669"/>
    <property type="project" value="TreeGrafter"/>
</dbReference>
<evidence type="ECO:0000313" key="10">
    <source>
        <dbReference type="EMBL" id="ETN83421.1"/>
    </source>
</evidence>
<protein>
    <submittedName>
        <fullName evidence="10">Ion channel</fullName>
    </submittedName>
</protein>
<accession>W2TQM4</accession>
<feature type="domain" description="Potassium channel" evidence="9">
    <location>
        <begin position="125"/>
        <end position="187"/>
    </location>
</feature>
<gene>
    <name evidence="10" type="ORF">NECAME_07376</name>
</gene>
<keyword evidence="3 8" id="KW-0812">Transmembrane</keyword>
<dbReference type="Pfam" id="PF07885">
    <property type="entry name" value="Ion_trans_2"/>
    <property type="match status" value="1"/>
</dbReference>
<keyword evidence="7" id="KW-0407">Ion channel</keyword>
<dbReference type="InterPro" id="IPR003280">
    <property type="entry name" value="2pore_dom_K_chnl"/>
</dbReference>
<keyword evidence="4 8" id="KW-1133">Transmembrane helix</keyword>
<dbReference type="Gene3D" id="1.10.287.70">
    <property type="match status" value="1"/>
</dbReference>
<feature type="transmembrane region" description="Helical" evidence="8">
    <location>
        <begin position="31"/>
        <end position="51"/>
    </location>
</feature>
<dbReference type="OMA" id="QMVDIDQ"/>
<evidence type="ECO:0000256" key="6">
    <source>
        <dbReference type="ARBA" id="ARBA00023136"/>
    </source>
</evidence>
<dbReference type="SUPFAM" id="SSF81324">
    <property type="entry name" value="Voltage-gated potassium channels"/>
    <property type="match status" value="1"/>
</dbReference>
<evidence type="ECO:0000259" key="9">
    <source>
        <dbReference type="Pfam" id="PF07885"/>
    </source>
</evidence>
<dbReference type="KEGG" id="nai:NECAME_07376"/>
<evidence type="ECO:0000256" key="4">
    <source>
        <dbReference type="ARBA" id="ARBA00022989"/>
    </source>
</evidence>
<evidence type="ECO:0000256" key="3">
    <source>
        <dbReference type="ARBA" id="ARBA00022692"/>
    </source>
</evidence>
<name>W2TQM4_NECAM</name>
<dbReference type="GO" id="GO:0022841">
    <property type="term" value="F:potassium ion leak channel activity"/>
    <property type="evidence" value="ECO:0007669"/>
    <property type="project" value="TreeGrafter"/>
</dbReference>
<dbReference type="PANTHER" id="PTHR11003">
    <property type="entry name" value="POTASSIUM CHANNEL, SUBFAMILY K"/>
    <property type="match status" value="1"/>
</dbReference>
<dbReference type="InterPro" id="IPR013099">
    <property type="entry name" value="K_chnl_dom"/>
</dbReference>
<dbReference type="OrthoDB" id="297496at2759"/>
<keyword evidence="2" id="KW-0813">Transport</keyword>
<evidence type="ECO:0000256" key="8">
    <source>
        <dbReference type="SAM" id="Phobius"/>
    </source>
</evidence>
<dbReference type="PANTHER" id="PTHR11003:SF107">
    <property type="entry name" value="POTASSIUM CHANNEL DOMAIN-CONTAINING PROTEIN"/>
    <property type="match status" value="1"/>
</dbReference>
<organism evidence="10 11">
    <name type="scientific">Necator americanus</name>
    <name type="common">Human hookworm</name>
    <dbReference type="NCBI Taxonomy" id="51031"/>
    <lineage>
        <taxon>Eukaryota</taxon>
        <taxon>Metazoa</taxon>
        <taxon>Ecdysozoa</taxon>
        <taxon>Nematoda</taxon>
        <taxon>Chromadorea</taxon>
        <taxon>Rhabditida</taxon>
        <taxon>Rhabditina</taxon>
        <taxon>Rhabditomorpha</taxon>
        <taxon>Strongyloidea</taxon>
        <taxon>Ancylostomatidae</taxon>
        <taxon>Bunostominae</taxon>
        <taxon>Necator</taxon>
    </lineage>
</organism>
<feature type="transmembrane region" description="Helical" evidence="8">
    <location>
        <begin position="167"/>
        <end position="188"/>
    </location>
</feature>
<keyword evidence="6 8" id="KW-0472">Membrane</keyword>
<feature type="transmembrane region" description="Helical" evidence="8">
    <location>
        <begin position="141"/>
        <end position="161"/>
    </location>
</feature>
<evidence type="ECO:0000256" key="2">
    <source>
        <dbReference type="ARBA" id="ARBA00022448"/>
    </source>
</evidence>
<dbReference type="EMBL" id="KI658197">
    <property type="protein sequence ID" value="ETN83421.1"/>
    <property type="molecule type" value="Genomic_DNA"/>
</dbReference>
<evidence type="ECO:0000313" key="11">
    <source>
        <dbReference type="Proteomes" id="UP000053676"/>
    </source>
</evidence>
<dbReference type="GO" id="GO:0015271">
    <property type="term" value="F:outward rectifier potassium channel activity"/>
    <property type="evidence" value="ECO:0007669"/>
    <property type="project" value="TreeGrafter"/>
</dbReference>
<dbReference type="AlphaFoldDB" id="W2TQM4"/>
<proteinExistence type="predicted"/>
<keyword evidence="11" id="KW-1185">Reference proteome</keyword>
<evidence type="ECO:0000256" key="5">
    <source>
        <dbReference type="ARBA" id="ARBA00023065"/>
    </source>
</evidence>
<dbReference type="GO" id="GO:0030322">
    <property type="term" value="P:stabilization of membrane potential"/>
    <property type="evidence" value="ECO:0007669"/>
    <property type="project" value="TreeGrafter"/>
</dbReference>
<evidence type="ECO:0000256" key="7">
    <source>
        <dbReference type="ARBA" id="ARBA00023303"/>
    </source>
</evidence>
<sequence>MDDIIRDVFIDYTRNYMTPEDVITGSGPFKWSFGSSIFFSWTAITTIVNAATRASVRRPARASMHLLGMSTKKEPREAGHNFGFDRKQQMPTIELLQKQRQMYGGVRRQRKPHDNQSDAGTFEGYVAGGAYLIRYWESWSFFDAFYFCFVTVTTIGFGDIVPLNVDFFPATLAYIILGLIITTMCIAFESSRKSVRVEYLLDCLINGRQPDLNWIGGRPYVPPDIYYFKWIEHPRTLSFASDRVLASMESLDLNTSRCSTARTLTPREYYQKILFQYCKQLQPDEQMVDIDQ</sequence>
<dbReference type="Proteomes" id="UP000053676">
    <property type="component" value="Unassembled WGS sequence"/>
</dbReference>
<evidence type="ECO:0000256" key="1">
    <source>
        <dbReference type="ARBA" id="ARBA00004141"/>
    </source>
</evidence>
<keyword evidence="5" id="KW-0406">Ion transport</keyword>
<comment type="subcellular location">
    <subcellularLocation>
        <location evidence="1">Membrane</location>
        <topology evidence="1">Multi-pass membrane protein</topology>
    </subcellularLocation>
</comment>